<dbReference type="EMBL" id="CM001218">
    <property type="protein sequence ID" value="KEH37703.1"/>
    <property type="molecule type" value="Genomic_DNA"/>
</dbReference>
<reference evidence="1 3" key="1">
    <citation type="journal article" date="2011" name="Nature">
        <title>The Medicago genome provides insight into the evolution of rhizobial symbioses.</title>
        <authorList>
            <person name="Young N.D."/>
            <person name="Debelle F."/>
            <person name="Oldroyd G.E."/>
            <person name="Geurts R."/>
            <person name="Cannon S.B."/>
            <person name="Udvardi M.K."/>
            <person name="Benedito V.A."/>
            <person name="Mayer K.F."/>
            <person name="Gouzy J."/>
            <person name="Schoof H."/>
            <person name="Van de Peer Y."/>
            <person name="Proost S."/>
            <person name="Cook D.R."/>
            <person name="Meyers B.C."/>
            <person name="Spannagl M."/>
            <person name="Cheung F."/>
            <person name="De Mita S."/>
            <person name="Krishnakumar V."/>
            <person name="Gundlach H."/>
            <person name="Zhou S."/>
            <person name="Mudge J."/>
            <person name="Bharti A.K."/>
            <person name="Murray J.D."/>
            <person name="Naoumkina M.A."/>
            <person name="Rosen B."/>
            <person name="Silverstein K.A."/>
            <person name="Tang H."/>
            <person name="Rombauts S."/>
            <person name="Zhao P.X."/>
            <person name="Zhou P."/>
            <person name="Barbe V."/>
            <person name="Bardou P."/>
            <person name="Bechner M."/>
            <person name="Bellec A."/>
            <person name="Berger A."/>
            <person name="Berges H."/>
            <person name="Bidwell S."/>
            <person name="Bisseling T."/>
            <person name="Choisne N."/>
            <person name="Couloux A."/>
            <person name="Denny R."/>
            <person name="Deshpande S."/>
            <person name="Dai X."/>
            <person name="Doyle J.J."/>
            <person name="Dudez A.M."/>
            <person name="Farmer A.D."/>
            <person name="Fouteau S."/>
            <person name="Franken C."/>
            <person name="Gibelin C."/>
            <person name="Gish J."/>
            <person name="Goldstein S."/>
            <person name="Gonzalez A.J."/>
            <person name="Green P.J."/>
            <person name="Hallab A."/>
            <person name="Hartog M."/>
            <person name="Hua A."/>
            <person name="Humphray S.J."/>
            <person name="Jeong D.H."/>
            <person name="Jing Y."/>
            <person name="Jocker A."/>
            <person name="Kenton S.M."/>
            <person name="Kim D.J."/>
            <person name="Klee K."/>
            <person name="Lai H."/>
            <person name="Lang C."/>
            <person name="Lin S."/>
            <person name="Macmil S.L."/>
            <person name="Magdelenat G."/>
            <person name="Matthews L."/>
            <person name="McCorrison J."/>
            <person name="Monaghan E.L."/>
            <person name="Mun J.H."/>
            <person name="Najar F.Z."/>
            <person name="Nicholson C."/>
            <person name="Noirot C."/>
            <person name="O'Bleness M."/>
            <person name="Paule C.R."/>
            <person name="Poulain J."/>
            <person name="Prion F."/>
            <person name="Qin B."/>
            <person name="Qu C."/>
            <person name="Retzel E.F."/>
            <person name="Riddle C."/>
            <person name="Sallet E."/>
            <person name="Samain S."/>
            <person name="Samson N."/>
            <person name="Sanders I."/>
            <person name="Saurat O."/>
            <person name="Scarpelli C."/>
            <person name="Schiex T."/>
            <person name="Segurens B."/>
            <person name="Severin A.J."/>
            <person name="Sherrier D.J."/>
            <person name="Shi R."/>
            <person name="Sims S."/>
            <person name="Singer S.R."/>
            <person name="Sinharoy S."/>
            <person name="Sterck L."/>
            <person name="Viollet A."/>
            <person name="Wang B.B."/>
            <person name="Wang K."/>
            <person name="Wang M."/>
            <person name="Wang X."/>
            <person name="Warfsmann J."/>
            <person name="Weissenbach J."/>
            <person name="White D.D."/>
            <person name="White J.D."/>
            <person name="Wiley G.B."/>
            <person name="Wincker P."/>
            <person name="Xing Y."/>
            <person name="Yang L."/>
            <person name="Yao Z."/>
            <person name="Ying F."/>
            <person name="Zhai J."/>
            <person name="Zhou L."/>
            <person name="Zuber A."/>
            <person name="Denarie J."/>
            <person name="Dixon R.A."/>
            <person name="May G.D."/>
            <person name="Schwartz D.C."/>
            <person name="Rogers J."/>
            <person name="Quetier F."/>
            <person name="Town C.D."/>
            <person name="Roe B.A."/>
        </authorList>
    </citation>
    <scope>NUCLEOTIDE SEQUENCE [LARGE SCALE GENOMIC DNA]</scope>
    <source>
        <strain evidence="1">A17</strain>
        <strain evidence="2 3">cv. Jemalong A17</strain>
    </source>
</reference>
<sequence length="52" mass="6038">MEEDETTLKLLNMSLTLWKWVPLKVVGHTLVSSNKRMSVEENVLSIPLWVKN</sequence>
<protein>
    <submittedName>
        <fullName evidence="1 2">Uncharacterized protein</fullName>
    </submittedName>
</protein>
<accession>A0A072V8L0</accession>
<evidence type="ECO:0000313" key="3">
    <source>
        <dbReference type="Proteomes" id="UP000002051"/>
    </source>
</evidence>
<dbReference type="HOGENOM" id="CLU_3090222_0_0_1"/>
<organism evidence="1 3">
    <name type="scientific">Medicago truncatula</name>
    <name type="common">Barrel medic</name>
    <name type="synonym">Medicago tribuloides</name>
    <dbReference type="NCBI Taxonomy" id="3880"/>
    <lineage>
        <taxon>Eukaryota</taxon>
        <taxon>Viridiplantae</taxon>
        <taxon>Streptophyta</taxon>
        <taxon>Embryophyta</taxon>
        <taxon>Tracheophyta</taxon>
        <taxon>Spermatophyta</taxon>
        <taxon>Magnoliopsida</taxon>
        <taxon>eudicotyledons</taxon>
        <taxon>Gunneridae</taxon>
        <taxon>Pentapetalae</taxon>
        <taxon>rosids</taxon>
        <taxon>fabids</taxon>
        <taxon>Fabales</taxon>
        <taxon>Fabaceae</taxon>
        <taxon>Papilionoideae</taxon>
        <taxon>50 kb inversion clade</taxon>
        <taxon>NPAAA clade</taxon>
        <taxon>Hologalegina</taxon>
        <taxon>IRL clade</taxon>
        <taxon>Trifolieae</taxon>
        <taxon>Medicago</taxon>
    </lineage>
</organism>
<dbReference type="AlphaFoldDB" id="A0A072V8L0"/>
<name>A0A072V8L0_MEDTR</name>
<evidence type="ECO:0000313" key="1">
    <source>
        <dbReference type="EMBL" id="KEH37703.1"/>
    </source>
</evidence>
<keyword evidence="3" id="KW-1185">Reference proteome</keyword>
<proteinExistence type="predicted"/>
<dbReference type="Proteomes" id="UP000002051">
    <property type="component" value="Chromosome 2"/>
</dbReference>
<reference evidence="1 3" key="2">
    <citation type="journal article" date="2014" name="BMC Genomics">
        <title>An improved genome release (version Mt4.0) for the model legume Medicago truncatula.</title>
        <authorList>
            <person name="Tang H."/>
            <person name="Krishnakumar V."/>
            <person name="Bidwell S."/>
            <person name="Rosen B."/>
            <person name="Chan A."/>
            <person name="Zhou S."/>
            <person name="Gentzbittel L."/>
            <person name="Childs K.L."/>
            <person name="Yandell M."/>
            <person name="Gundlach H."/>
            <person name="Mayer K.F."/>
            <person name="Schwartz D.C."/>
            <person name="Town C.D."/>
        </authorList>
    </citation>
    <scope>GENOME REANNOTATION</scope>
    <source>
        <strain evidence="1">A17</strain>
        <strain evidence="2 3">cv. Jemalong A17</strain>
    </source>
</reference>
<gene>
    <name evidence="1" type="ordered locus">MTR_2g045445</name>
</gene>
<evidence type="ECO:0000313" key="2">
    <source>
        <dbReference type="EnsemblPlants" id="KEH37703"/>
    </source>
</evidence>
<reference evidence="2" key="3">
    <citation type="submission" date="2015-04" db="UniProtKB">
        <authorList>
            <consortium name="EnsemblPlants"/>
        </authorList>
    </citation>
    <scope>IDENTIFICATION</scope>
    <source>
        <strain evidence="2">cv. Jemalong A17</strain>
    </source>
</reference>
<dbReference type="EnsemblPlants" id="KEH37703">
    <property type="protein sequence ID" value="KEH37703"/>
    <property type="gene ID" value="MTR_2g045445"/>
</dbReference>